<keyword evidence="2" id="KW-1133">Transmembrane helix</keyword>
<evidence type="ECO:0000313" key="4">
    <source>
        <dbReference type="EMBL" id="PKY66005.1"/>
    </source>
</evidence>
<feature type="chain" id="PRO_5014197532" description="TPM domain-containing protein" evidence="3">
    <location>
        <begin position="31"/>
        <end position="689"/>
    </location>
</feature>
<organism evidence="4 5">
    <name type="scientific">Schaalia turicensis</name>
    <dbReference type="NCBI Taxonomy" id="131111"/>
    <lineage>
        <taxon>Bacteria</taxon>
        <taxon>Bacillati</taxon>
        <taxon>Actinomycetota</taxon>
        <taxon>Actinomycetes</taxon>
        <taxon>Actinomycetales</taxon>
        <taxon>Actinomycetaceae</taxon>
        <taxon>Schaalia</taxon>
    </lineage>
</organism>
<dbReference type="AlphaFoldDB" id="A0A2I1I4D7"/>
<name>A0A2I1I4D7_9ACTO</name>
<dbReference type="Proteomes" id="UP000234545">
    <property type="component" value="Unassembled WGS sequence"/>
</dbReference>
<evidence type="ECO:0000256" key="3">
    <source>
        <dbReference type="SAM" id="SignalP"/>
    </source>
</evidence>
<feature type="region of interest" description="Disordered" evidence="1">
    <location>
        <begin position="166"/>
        <end position="185"/>
    </location>
</feature>
<evidence type="ECO:0000256" key="2">
    <source>
        <dbReference type="SAM" id="Phobius"/>
    </source>
</evidence>
<feature type="signal peptide" evidence="3">
    <location>
        <begin position="1"/>
        <end position="30"/>
    </location>
</feature>
<dbReference type="RefSeq" id="WP_101628391.1">
    <property type="nucleotide sequence ID" value="NZ_PKKJ01000008.1"/>
</dbReference>
<evidence type="ECO:0000313" key="5">
    <source>
        <dbReference type="Proteomes" id="UP000234545"/>
    </source>
</evidence>
<proteinExistence type="predicted"/>
<protein>
    <recommendedName>
        <fullName evidence="6">TPM domain-containing protein</fullName>
    </recommendedName>
</protein>
<gene>
    <name evidence="4" type="ORF">CYJ25_06635</name>
</gene>
<comment type="caution">
    <text evidence="4">The sequence shown here is derived from an EMBL/GenBank/DDBJ whole genome shotgun (WGS) entry which is preliminary data.</text>
</comment>
<dbReference type="OrthoDB" id="3260968at2"/>
<keyword evidence="2" id="KW-0472">Membrane</keyword>
<keyword evidence="2" id="KW-0812">Transmembrane</keyword>
<sequence>MSFRSAVSRACASAVAGIALIAGLGAPALATSPVTISTSVTDPSDWLSDSQVSEISSSADEAGSAGLQVYFVTVPDFSGAEPIEWCKTSGVNSGLSNQSIVYVIAYEERMFTTCGNADQQVVTDSDITRATSVAKKVLAKSNPLDADTTTDAATTFISTLTSTVTGQASSSSSHSSSTGAPSSGKSGFGWIRTVVVVVVIGGLIVFFVKRNKAKGASTPAPKATADHPWAPGDQLPSLTEDQVLALTNQSSALLLQADELVRSAADELDFARAQFGETKTDAYAKALSVAQAGIAKAFASQQTMNEASDSRSRTEAALTLQHELNQVMPALVEQQKTFSQLRDEEASVPTQATDVKTRILEAIAALPSVEAELTALQTLYSSTTVASLMDNPQQARALLDSASVAANQATSLATSDPSAALVQLDIARRALAMAGHQTEAIMSAKHDLAAANEVLTKAIASITSDLSDVTTLKADSAAFAPLVAEAQKAVAKAQSARAGSGDPLAALENLRLAESQLDAALEPLRSQADARERKVQAARNAVSDAQAQYARANSYIQGRRGVIPLDVRSTLAEAKAELDQAVALVQTDPDQAMTLAKSARSVALTVLSTPINDPSYRQADQFRHHTNGSGGIFTDNTGLGNALLWSVLLNAGRSLGQGGSGGGFSGGGFSGGGFGGSGGGFGGGSSGSF</sequence>
<dbReference type="Gene3D" id="3.10.310.50">
    <property type="match status" value="1"/>
</dbReference>
<accession>A0A2I1I4D7</accession>
<evidence type="ECO:0000256" key="1">
    <source>
        <dbReference type="SAM" id="MobiDB-lite"/>
    </source>
</evidence>
<reference evidence="4 5" key="1">
    <citation type="submission" date="2017-12" db="EMBL/GenBank/DDBJ databases">
        <title>Phylogenetic diversity of female urinary microbiome.</title>
        <authorList>
            <person name="Thomas-White K."/>
            <person name="Wolfe A.J."/>
        </authorList>
    </citation>
    <scope>NUCLEOTIDE SEQUENCE [LARGE SCALE GENOMIC DNA]</scope>
    <source>
        <strain evidence="4 5">UMB0250</strain>
    </source>
</reference>
<evidence type="ECO:0008006" key="6">
    <source>
        <dbReference type="Google" id="ProtNLM"/>
    </source>
</evidence>
<dbReference type="EMBL" id="PKKJ01000008">
    <property type="protein sequence ID" value="PKY66005.1"/>
    <property type="molecule type" value="Genomic_DNA"/>
</dbReference>
<feature type="transmembrane region" description="Helical" evidence="2">
    <location>
        <begin position="187"/>
        <end position="208"/>
    </location>
</feature>
<keyword evidence="3" id="KW-0732">Signal</keyword>